<dbReference type="SUPFAM" id="SSF54060">
    <property type="entry name" value="His-Me finger endonucleases"/>
    <property type="match status" value="1"/>
</dbReference>
<dbReference type="InterPro" id="IPR010896">
    <property type="entry name" value="NUMOD1"/>
</dbReference>
<feature type="non-terminal residue" evidence="3">
    <location>
        <position position="155"/>
    </location>
</feature>
<proteinExistence type="predicted"/>
<dbReference type="InterPro" id="IPR044925">
    <property type="entry name" value="His-Me_finger_sf"/>
</dbReference>
<sequence>MLYKGEILKDVDNRYCVSNFGRVFSKPIDSIRKDGLPQKREYRELVIALNQKGYETVRINKVLKSVHRLVAIAFIPNPCNKPQVNHINHIKHNNYIQNLEWATCKENIDAKFSMRGTIKVDCYDLDGNFIKKYTSVKKASEETKVANPNIYAMIN</sequence>
<evidence type="ECO:0000259" key="1">
    <source>
        <dbReference type="Pfam" id="PF07453"/>
    </source>
</evidence>
<dbReference type="InterPro" id="IPR036388">
    <property type="entry name" value="WH-like_DNA-bd_sf"/>
</dbReference>
<organism evidence="3">
    <name type="scientific">marine sediment metagenome</name>
    <dbReference type="NCBI Taxonomy" id="412755"/>
    <lineage>
        <taxon>unclassified sequences</taxon>
        <taxon>metagenomes</taxon>
        <taxon>ecological metagenomes</taxon>
    </lineage>
</organism>
<feature type="domain" description="HNH nuclease" evidence="2">
    <location>
        <begin position="66"/>
        <end position="107"/>
    </location>
</feature>
<dbReference type="Gene3D" id="1.10.10.10">
    <property type="entry name" value="Winged helix-like DNA-binding domain superfamily/Winged helix DNA-binding domain"/>
    <property type="match status" value="1"/>
</dbReference>
<feature type="domain" description="Nuclease-associated modular DNA-binding 1" evidence="1">
    <location>
        <begin position="123"/>
        <end position="151"/>
    </location>
</feature>
<evidence type="ECO:0000313" key="3">
    <source>
        <dbReference type="EMBL" id="GAG26206.1"/>
    </source>
</evidence>
<gene>
    <name evidence="3" type="ORF">S01H1_48042</name>
</gene>
<name>X0XML2_9ZZZZ</name>
<dbReference type="Pfam" id="PF07453">
    <property type="entry name" value="NUMOD1"/>
    <property type="match status" value="1"/>
</dbReference>
<dbReference type="InterPro" id="IPR003615">
    <property type="entry name" value="HNH_nuc"/>
</dbReference>
<dbReference type="AlphaFoldDB" id="X0XML2"/>
<accession>X0XML2</accession>
<dbReference type="EMBL" id="BARS01030837">
    <property type="protein sequence ID" value="GAG26206.1"/>
    <property type="molecule type" value="Genomic_DNA"/>
</dbReference>
<protein>
    <submittedName>
        <fullName evidence="3">Uncharacterized protein</fullName>
    </submittedName>
</protein>
<dbReference type="Pfam" id="PF13392">
    <property type="entry name" value="HNH_3"/>
    <property type="match status" value="1"/>
</dbReference>
<reference evidence="3" key="1">
    <citation type="journal article" date="2014" name="Front. Microbiol.">
        <title>High frequency of phylogenetically diverse reductive dehalogenase-homologous genes in deep subseafloor sedimentary metagenomes.</title>
        <authorList>
            <person name="Kawai M."/>
            <person name="Futagami T."/>
            <person name="Toyoda A."/>
            <person name="Takaki Y."/>
            <person name="Nishi S."/>
            <person name="Hori S."/>
            <person name="Arai W."/>
            <person name="Tsubouchi T."/>
            <person name="Morono Y."/>
            <person name="Uchiyama I."/>
            <person name="Ito T."/>
            <person name="Fujiyama A."/>
            <person name="Inagaki F."/>
            <person name="Takami H."/>
        </authorList>
    </citation>
    <scope>NUCLEOTIDE SEQUENCE</scope>
    <source>
        <strain evidence="3">Expedition CK06-06</strain>
    </source>
</reference>
<evidence type="ECO:0000259" key="2">
    <source>
        <dbReference type="Pfam" id="PF13392"/>
    </source>
</evidence>
<dbReference type="Gene3D" id="3.90.75.20">
    <property type="match status" value="1"/>
</dbReference>
<comment type="caution">
    <text evidence="3">The sequence shown here is derived from an EMBL/GenBank/DDBJ whole genome shotgun (WGS) entry which is preliminary data.</text>
</comment>